<dbReference type="PANTHER" id="PTHR48078:SF19">
    <property type="entry name" value="ACT DOMAIN-CONTAINING PROTEIN"/>
    <property type="match status" value="1"/>
</dbReference>
<sequence>MPLVAPIMKVQACRQYGANILVRGSDIGECRTIALKMARQQGLVYINGYDHPHILAGQGTMGLEIVEQVPNIDAVVVPVGGGGLIAGVALAVKALYPHVQVIGVESENCASFSAALRTGAPVYTKPESTLADGLAVPMVGVNAFATAAPLVDKVVTVREEWIAIAILRLVEQEKAVVEGAGATALAAILAGELPELKGKRVVIPLCGGNIDTTVLGRCLERGLAADGRLVKFTVTVSDRPGGIAELTRLMASLGVSIKDMTHERAWIRSDIFSVEVKVMCETRDHEHYLQLQAELEKRYKIIRFAVPDIVHAESDL</sequence>
<dbReference type="KEGG" id="hazt:108682419"/>
<keyword evidence="3" id="KW-0663">Pyridoxal phosphate</keyword>
<dbReference type="GO" id="GO:0009097">
    <property type="term" value="P:isoleucine biosynthetic process"/>
    <property type="evidence" value="ECO:0007669"/>
    <property type="project" value="TreeGrafter"/>
</dbReference>
<dbReference type="SUPFAM" id="SSF53686">
    <property type="entry name" value="Tryptophan synthase beta subunit-like PLP-dependent enzymes"/>
    <property type="match status" value="1"/>
</dbReference>
<evidence type="ECO:0000256" key="1">
    <source>
        <dbReference type="ARBA" id="ARBA00001933"/>
    </source>
</evidence>
<dbReference type="PROSITE" id="PS51671">
    <property type="entry name" value="ACT"/>
    <property type="match status" value="1"/>
</dbReference>
<dbReference type="InterPro" id="IPR001926">
    <property type="entry name" value="TrpB-like_PALP"/>
</dbReference>
<evidence type="ECO:0000313" key="8">
    <source>
        <dbReference type="Proteomes" id="UP000694843"/>
    </source>
</evidence>
<dbReference type="Pfam" id="PF01842">
    <property type="entry name" value="ACT"/>
    <property type="match status" value="1"/>
</dbReference>
<accession>A0A8B7PM44</accession>
<dbReference type="Gene3D" id="3.30.70.260">
    <property type="match status" value="1"/>
</dbReference>
<evidence type="ECO:0000256" key="3">
    <source>
        <dbReference type="ARBA" id="ARBA00022898"/>
    </source>
</evidence>
<organism evidence="8 9">
    <name type="scientific">Hyalella azteca</name>
    <name type="common">Amphipod</name>
    <dbReference type="NCBI Taxonomy" id="294128"/>
    <lineage>
        <taxon>Eukaryota</taxon>
        <taxon>Metazoa</taxon>
        <taxon>Ecdysozoa</taxon>
        <taxon>Arthropoda</taxon>
        <taxon>Crustacea</taxon>
        <taxon>Multicrustacea</taxon>
        <taxon>Malacostraca</taxon>
        <taxon>Eumalacostraca</taxon>
        <taxon>Peracarida</taxon>
        <taxon>Amphipoda</taxon>
        <taxon>Senticaudata</taxon>
        <taxon>Talitrida</taxon>
        <taxon>Talitroidea</taxon>
        <taxon>Hyalellidae</taxon>
        <taxon>Hyalella</taxon>
    </lineage>
</organism>
<name>A0A8B7PM44_HYAAZ</name>
<dbReference type="Proteomes" id="UP000694843">
    <property type="component" value="Unplaced"/>
</dbReference>
<dbReference type="GO" id="GO:0006565">
    <property type="term" value="P:L-serine catabolic process"/>
    <property type="evidence" value="ECO:0007669"/>
    <property type="project" value="TreeGrafter"/>
</dbReference>
<proteinExistence type="inferred from homology"/>
<evidence type="ECO:0000256" key="4">
    <source>
        <dbReference type="ARBA" id="ARBA00023239"/>
    </source>
</evidence>
<dbReference type="Pfam" id="PF00291">
    <property type="entry name" value="PALP"/>
    <property type="match status" value="1"/>
</dbReference>
<dbReference type="SUPFAM" id="SSF55021">
    <property type="entry name" value="ACT-like"/>
    <property type="match status" value="1"/>
</dbReference>
<dbReference type="GO" id="GO:0004794">
    <property type="term" value="F:threonine deaminase activity"/>
    <property type="evidence" value="ECO:0007669"/>
    <property type="project" value="TreeGrafter"/>
</dbReference>
<dbReference type="GO" id="GO:0003941">
    <property type="term" value="F:L-serine ammonia-lyase activity"/>
    <property type="evidence" value="ECO:0007669"/>
    <property type="project" value="TreeGrafter"/>
</dbReference>
<dbReference type="InterPro" id="IPR002912">
    <property type="entry name" value="ACT_dom"/>
</dbReference>
<dbReference type="GO" id="GO:0006567">
    <property type="term" value="P:L-threonine catabolic process"/>
    <property type="evidence" value="ECO:0007669"/>
    <property type="project" value="TreeGrafter"/>
</dbReference>
<evidence type="ECO:0000256" key="5">
    <source>
        <dbReference type="ARBA" id="ARBA00041766"/>
    </source>
</evidence>
<dbReference type="InterPro" id="IPR045865">
    <property type="entry name" value="ACT-like_dom_sf"/>
</dbReference>
<dbReference type="OrthoDB" id="4418812at2759"/>
<evidence type="ECO:0000256" key="2">
    <source>
        <dbReference type="ARBA" id="ARBA00010869"/>
    </source>
</evidence>
<dbReference type="GeneID" id="108682419"/>
<keyword evidence="4" id="KW-0456">Lyase</keyword>
<evidence type="ECO:0000313" key="9">
    <source>
        <dbReference type="RefSeq" id="XP_018027065.1"/>
    </source>
</evidence>
<comment type="cofactor">
    <cofactor evidence="1">
        <name>pyridoxal 5'-phosphate</name>
        <dbReference type="ChEBI" id="CHEBI:597326"/>
    </cofactor>
</comment>
<evidence type="ECO:0000259" key="7">
    <source>
        <dbReference type="PROSITE" id="PS51671"/>
    </source>
</evidence>
<dbReference type="Gene3D" id="3.40.50.1100">
    <property type="match status" value="2"/>
</dbReference>
<dbReference type="OMA" id="MTHERAW"/>
<dbReference type="InterPro" id="IPR050147">
    <property type="entry name" value="Ser/Thr_Dehydratase"/>
</dbReference>
<dbReference type="CDD" id="cd04886">
    <property type="entry name" value="ACT_ThrD-II-like"/>
    <property type="match status" value="1"/>
</dbReference>
<feature type="domain" description="ACT" evidence="7">
    <location>
        <begin position="231"/>
        <end position="310"/>
    </location>
</feature>
<dbReference type="PANTHER" id="PTHR48078">
    <property type="entry name" value="THREONINE DEHYDRATASE, MITOCHONDRIAL-RELATED"/>
    <property type="match status" value="1"/>
</dbReference>
<dbReference type="InterPro" id="IPR036052">
    <property type="entry name" value="TrpB-like_PALP_sf"/>
</dbReference>
<reference evidence="9" key="1">
    <citation type="submission" date="2025-08" db="UniProtKB">
        <authorList>
            <consortium name="RefSeq"/>
        </authorList>
    </citation>
    <scope>IDENTIFICATION</scope>
</reference>
<gene>
    <name evidence="9" type="primary">LOC108682419</name>
</gene>
<keyword evidence="8" id="KW-1185">Reference proteome</keyword>
<comment type="similarity">
    <text evidence="2">Belongs to the serine/threonine dehydratase family.</text>
</comment>
<evidence type="ECO:0000256" key="6">
    <source>
        <dbReference type="ARBA" id="ARBA00042605"/>
    </source>
</evidence>
<dbReference type="AlphaFoldDB" id="A0A8B7PM44"/>
<dbReference type="InterPro" id="IPR044561">
    <property type="entry name" value="ACT_ThrD-II-like"/>
</dbReference>
<dbReference type="RefSeq" id="XP_018027065.1">
    <property type="nucleotide sequence ID" value="XM_018171576.1"/>
</dbReference>
<dbReference type="FunFam" id="3.40.50.1100:FF:000007">
    <property type="entry name" value="L-threonine dehydratase catabolic TdcB"/>
    <property type="match status" value="1"/>
</dbReference>
<protein>
    <recommendedName>
        <fullName evidence="5">L-serine deaminase</fullName>
    </recommendedName>
    <alternativeName>
        <fullName evidence="6">L-threonine dehydratase</fullName>
    </alternativeName>
</protein>